<evidence type="ECO:0000313" key="1">
    <source>
        <dbReference type="EMBL" id="GAA4936645.1"/>
    </source>
</evidence>
<comment type="caution">
    <text evidence="1">The sequence shown here is derived from an EMBL/GenBank/DDBJ whole genome shotgun (WGS) entry which is preliminary data.</text>
</comment>
<accession>A0AAV3U042</accession>
<sequence>MRDQLTNDGIDSDAVLSSGVGDDVEAFAEKNQQLDARRRLEDALEERRLSREIQEFEFDLDDFED</sequence>
<dbReference type="EMBL" id="BAABLX010000007">
    <property type="protein sequence ID" value="GAA4936645.1"/>
    <property type="molecule type" value="Genomic_DNA"/>
</dbReference>
<dbReference type="InterPro" id="IPR058510">
    <property type="entry name" value="DUF8197"/>
</dbReference>
<gene>
    <name evidence="1" type="ORF">GCM10025791_12940</name>
</gene>
<dbReference type="RefSeq" id="WP_345418858.1">
    <property type="nucleotide sequence ID" value="NZ_AP031496.1"/>
</dbReference>
<proteinExistence type="predicted"/>
<protein>
    <submittedName>
        <fullName evidence="1">Uncharacterized protein</fullName>
    </submittedName>
</protein>
<name>A0AAV3U042_9ALTE</name>
<dbReference type="NCBIfam" id="NF046101">
    <property type="entry name" value="PA3496_fam"/>
    <property type="match status" value="1"/>
</dbReference>
<evidence type="ECO:0000313" key="2">
    <source>
        <dbReference type="Proteomes" id="UP001409585"/>
    </source>
</evidence>
<dbReference type="InterPro" id="IPR058059">
    <property type="entry name" value="PA3496-like"/>
</dbReference>
<dbReference type="Proteomes" id="UP001409585">
    <property type="component" value="Unassembled WGS sequence"/>
</dbReference>
<keyword evidence="2" id="KW-1185">Reference proteome</keyword>
<dbReference type="AlphaFoldDB" id="A0AAV3U042"/>
<dbReference type="Pfam" id="PF26620">
    <property type="entry name" value="DUF8197"/>
    <property type="match status" value="1"/>
</dbReference>
<reference evidence="2" key="1">
    <citation type="journal article" date="2019" name="Int. J. Syst. Evol. Microbiol.">
        <title>The Global Catalogue of Microorganisms (GCM) 10K type strain sequencing project: providing services to taxonomists for standard genome sequencing and annotation.</title>
        <authorList>
            <consortium name="The Broad Institute Genomics Platform"/>
            <consortium name="The Broad Institute Genome Sequencing Center for Infectious Disease"/>
            <person name="Wu L."/>
            <person name="Ma J."/>
        </authorList>
    </citation>
    <scope>NUCLEOTIDE SEQUENCE [LARGE SCALE GENOMIC DNA]</scope>
    <source>
        <strain evidence="2">JCM 19134</strain>
    </source>
</reference>
<organism evidence="1 2">
    <name type="scientific">Halioxenophilus aromaticivorans</name>
    <dbReference type="NCBI Taxonomy" id="1306992"/>
    <lineage>
        <taxon>Bacteria</taxon>
        <taxon>Pseudomonadati</taxon>
        <taxon>Pseudomonadota</taxon>
        <taxon>Gammaproteobacteria</taxon>
        <taxon>Alteromonadales</taxon>
        <taxon>Alteromonadaceae</taxon>
        <taxon>Halioxenophilus</taxon>
    </lineage>
</organism>